<proteinExistence type="predicted"/>
<reference evidence="2 3" key="1">
    <citation type="submission" date="2017-08" db="EMBL/GenBank/DDBJ databases">
        <title>Acidophilic green algal genome provides insights into adaptation to an acidic environment.</title>
        <authorList>
            <person name="Hirooka S."/>
            <person name="Hirose Y."/>
            <person name="Kanesaki Y."/>
            <person name="Higuchi S."/>
            <person name="Fujiwara T."/>
            <person name="Onuma R."/>
            <person name="Era A."/>
            <person name="Ohbayashi R."/>
            <person name="Uzuka A."/>
            <person name="Nozaki H."/>
            <person name="Yoshikawa H."/>
            <person name="Miyagishima S.Y."/>
        </authorList>
    </citation>
    <scope>NUCLEOTIDE SEQUENCE [LARGE SCALE GENOMIC DNA]</scope>
    <source>
        <strain evidence="2 3">NIES-2499</strain>
    </source>
</reference>
<keyword evidence="3" id="KW-1185">Reference proteome</keyword>
<evidence type="ECO:0000313" key="2">
    <source>
        <dbReference type="EMBL" id="GAX85814.1"/>
    </source>
</evidence>
<evidence type="ECO:0000256" key="1">
    <source>
        <dbReference type="SAM" id="MobiDB-lite"/>
    </source>
</evidence>
<feature type="compositionally biased region" description="Basic and acidic residues" evidence="1">
    <location>
        <begin position="331"/>
        <end position="351"/>
    </location>
</feature>
<feature type="region of interest" description="Disordered" evidence="1">
    <location>
        <begin position="400"/>
        <end position="426"/>
    </location>
</feature>
<feature type="region of interest" description="Disordered" evidence="1">
    <location>
        <begin position="296"/>
        <end position="351"/>
    </location>
</feature>
<name>A0A250XRY3_9CHLO</name>
<comment type="caution">
    <text evidence="2">The sequence shown here is derived from an EMBL/GenBank/DDBJ whole genome shotgun (WGS) entry which is preliminary data.</text>
</comment>
<dbReference type="AlphaFoldDB" id="A0A250XRY3"/>
<gene>
    <name evidence="2" type="ORF">CEUSTIGMA_g13229.t1</name>
</gene>
<evidence type="ECO:0000313" key="3">
    <source>
        <dbReference type="Proteomes" id="UP000232323"/>
    </source>
</evidence>
<organism evidence="2 3">
    <name type="scientific">Chlamydomonas eustigma</name>
    <dbReference type="NCBI Taxonomy" id="1157962"/>
    <lineage>
        <taxon>Eukaryota</taxon>
        <taxon>Viridiplantae</taxon>
        <taxon>Chlorophyta</taxon>
        <taxon>core chlorophytes</taxon>
        <taxon>Chlorophyceae</taxon>
        <taxon>CS clade</taxon>
        <taxon>Chlamydomonadales</taxon>
        <taxon>Chlamydomonadaceae</taxon>
        <taxon>Chlamydomonas</taxon>
    </lineage>
</organism>
<dbReference type="EMBL" id="BEGY01000194">
    <property type="protein sequence ID" value="GAX85814.1"/>
    <property type="molecule type" value="Genomic_DNA"/>
</dbReference>
<dbReference type="Proteomes" id="UP000232323">
    <property type="component" value="Unassembled WGS sequence"/>
</dbReference>
<accession>A0A250XRY3</accession>
<sequence>MLAHPCTRFKTASPRAGLVGSIFLTCSASKVSKRYAYIPLKYVLKVARPACLFENCDRLGVALHSRLKLQATGGDITGSESDNIMRQRSQPASFISQDQILSDQEKCANKQSMSSESMKKHIINICKDAETSSAIPNGRSQSTSWLAFLLKPKAVGFVSLSLIGLAASLFNRSSKAHVQNHFMSAAILSSEAPVEKKFKALPPVKEDWTVKNHDSNVYFHTPGGPHAQPTRKNVMIKSGQTFNPGESTLQLEGVNELPHVPRHKSPTWTWGRVICSSVWKSLVDDEFYIVAPRVQAKGSNPLPPSVPSSESHTVEEDVDAVDSTCYSDGHANYDHDENNHDDSQNTDGVMDHQDFTYSSAKDNAAQETSAQGSTVFILPATAVFLAAMTVIIVKEASGALQGKNSSRDSNSIEDAEHNTESIMKDPLPSSLLMPASYVDDALKEPLPNSVLMPACNVESDVKDTFISTSLMPVTDIRSAVKEPLPSSPLTYNLDGLSTAQHPLLFNPFSCSIVKAGQTHQCDITDSISLDQLEECFHSFCAVYKAANFDIFGRSSVAFAVERYGKACKRALFQHIDTAVQDRVSQIRATDTEEGWSMTLCPLNSFKSKLQESLYPSWKLLCATLSAQGDATDPSHLRENFSVEKAVSKAGKVIAFKGQQPQILNPVIDMALHKCLLIWISSAGESNISGASQKTLLSSVAYIVEKAISCIMDTLKDKAIAKKARSLSKLFGNMESRRDINFSFSRVEAVERLMEYMDSAQFTSDELDQLNQLSPSVHKLCSQKTTFPPLDAKLMADVRGIIKHTILHQLRREGHYQIFQQPASCSLLTQLDSWNMWDAHEHGGCVSSALRCLINRKLVEGLHDYRLVLDRYQIEEDALSGDSFPEETKAVLTLWLHVQCASGMR</sequence>
<protein>
    <submittedName>
        <fullName evidence="2">Uncharacterized protein</fullName>
    </submittedName>
</protein>
<feature type="compositionally biased region" description="Basic and acidic residues" evidence="1">
    <location>
        <begin position="414"/>
        <end position="423"/>
    </location>
</feature>